<organism evidence="5">
    <name type="scientific">marine sediment metagenome</name>
    <dbReference type="NCBI Taxonomy" id="412755"/>
    <lineage>
        <taxon>unclassified sequences</taxon>
        <taxon>metagenomes</taxon>
        <taxon>ecological metagenomes</taxon>
    </lineage>
</organism>
<dbReference type="InterPro" id="IPR019885">
    <property type="entry name" value="Tscrpt_reg_HTH_AsnC-type_CS"/>
</dbReference>
<dbReference type="Pfam" id="PF13412">
    <property type="entry name" value="HTH_24"/>
    <property type="match status" value="1"/>
</dbReference>
<feature type="domain" description="HTH asnC-type" evidence="4">
    <location>
        <begin position="4"/>
        <end position="65"/>
    </location>
</feature>
<sequence length="153" mass="16999">MGEMDATDRQLVTLLQQDSRLPNAQLAEKLNISASACWRRVKALEQTGVIKRYAAIVEPKAMGLRFEAMVHVHLTRHDASALASFISAIQSRKEVTECFATTGQADYHLRVLCRDIEAYNAFLESFLFLHPAVNSATTNVILRQIKANAPITG</sequence>
<dbReference type="EMBL" id="LAZR01028375">
    <property type="protein sequence ID" value="KKL62806.1"/>
    <property type="molecule type" value="Genomic_DNA"/>
</dbReference>
<comment type="caution">
    <text evidence="5">The sequence shown here is derived from an EMBL/GenBank/DDBJ whole genome shotgun (WGS) entry which is preliminary data.</text>
</comment>
<dbReference type="SMART" id="SM00344">
    <property type="entry name" value="HTH_ASNC"/>
    <property type="match status" value="1"/>
</dbReference>
<evidence type="ECO:0000259" key="4">
    <source>
        <dbReference type="PROSITE" id="PS50956"/>
    </source>
</evidence>
<reference evidence="5" key="1">
    <citation type="journal article" date="2015" name="Nature">
        <title>Complex archaea that bridge the gap between prokaryotes and eukaryotes.</title>
        <authorList>
            <person name="Spang A."/>
            <person name="Saw J.H."/>
            <person name="Jorgensen S.L."/>
            <person name="Zaremba-Niedzwiedzka K."/>
            <person name="Martijn J."/>
            <person name="Lind A.E."/>
            <person name="van Eijk R."/>
            <person name="Schleper C."/>
            <person name="Guy L."/>
            <person name="Ettema T.J."/>
        </authorList>
    </citation>
    <scope>NUCLEOTIDE SEQUENCE</scope>
</reference>
<dbReference type="PROSITE" id="PS50956">
    <property type="entry name" value="HTH_ASNC_2"/>
    <property type="match status" value="1"/>
</dbReference>
<dbReference type="Gene3D" id="1.10.10.10">
    <property type="entry name" value="Winged helix-like DNA-binding domain superfamily/Winged helix DNA-binding domain"/>
    <property type="match status" value="1"/>
</dbReference>
<dbReference type="SUPFAM" id="SSF46785">
    <property type="entry name" value="Winged helix' DNA-binding domain"/>
    <property type="match status" value="1"/>
</dbReference>
<dbReference type="PANTHER" id="PTHR30154:SF34">
    <property type="entry name" value="TRANSCRIPTIONAL REGULATOR AZLB"/>
    <property type="match status" value="1"/>
</dbReference>
<accession>A0A0F9E9E0</accession>
<keyword evidence="1" id="KW-0805">Transcription regulation</keyword>
<dbReference type="SUPFAM" id="SSF54909">
    <property type="entry name" value="Dimeric alpha+beta barrel"/>
    <property type="match status" value="1"/>
</dbReference>
<dbReference type="CDD" id="cd00090">
    <property type="entry name" value="HTH_ARSR"/>
    <property type="match status" value="1"/>
</dbReference>
<dbReference type="Pfam" id="PF01037">
    <property type="entry name" value="AsnC_trans_reg"/>
    <property type="match status" value="1"/>
</dbReference>
<dbReference type="PANTHER" id="PTHR30154">
    <property type="entry name" value="LEUCINE-RESPONSIVE REGULATORY PROTEIN"/>
    <property type="match status" value="1"/>
</dbReference>
<proteinExistence type="predicted"/>
<gene>
    <name evidence="5" type="ORF">LCGC14_2181530</name>
</gene>
<dbReference type="GO" id="GO:0005829">
    <property type="term" value="C:cytosol"/>
    <property type="evidence" value="ECO:0007669"/>
    <property type="project" value="TreeGrafter"/>
</dbReference>
<dbReference type="GO" id="GO:0043200">
    <property type="term" value="P:response to amino acid"/>
    <property type="evidence" value="ECO:0007669"/>
    <property type="project" value="TreeGrafter"/>
</dbReference>
<dbReference type="GO" id="GO:0043565">
    <property type="term" value="F:sequence-specific DNA binding"/>
    <property type="evidence" value="ECO:0007669"/>
    <property type="project" value="InterPro"/>
</dbReference>
<evidence type="ECO:0000313" key="5">
    <source>
        <dbReference type="EMBL" id="KKL62806.1"/>
    </source>
</evidence>
<dbReference type="Gene3D" id="3.30.70.920">
    <property type="match status" value="1"/>
</dbReference>
<dbReference type="InterPro" id="IPR000485">
    <property type="entry name" value="AsnC-type_HTH_dom"/>
</dbReference>
<dbReference type="InterPro" id="IPR036388">
    <property type="entry name" value="WH-like_DNA-bd_sf"/>
</dbReference>
<dbReference type="InterPro" id="IPR011008">
    <property type="entry name" value="Dimeric_a/b-barrel"/>
</dbReference>
<dbReference type="AlphaFoldDB" id="A0A0F9E9E0"/>
<keyword evidence="3" id="KW-0804">Transcription</keyword>
<dbReference type="InterPro" id="IPR011991">
    <property type="entry name" value="ArsR-like_HTH"/>
</dbReference>
<evidence type="ECO:0000256" key="1">
    <source>
        <dbReference type="ARBA" id="ARBA00023015"/>
    </source>
</evidence>
<evidence type="ECO:0000256" key="2">
    <source>
        <dbReference type="ARBA" id="ARBA00023125"/>
    </source>
</evidence>
<keyword evidence="2" id="KW-0238">DNA-binding</keyword>
<dbReference type="InterPro" id="IPR036390">
    <property type="entry name" value="WH_DNA-bd_sf"/>
</dbReference>
<name>A0A0F9E9E0_9ZZZZ</name>
<dbReference type="InterPro" id="IPR019888">
    <property type="entry name" value="Tscrpt_reg_AsnC-like"/>
</dbReference>
<protein>
    <recommendedName>
        <fullName evidence="4">HTH asnC-type domain-containing protein</fullName>
    </recommendedName>
</protein>
<dbReference type="PROSITE" id="PS00519">
    <property type="entry name" value="HTH_ASNC_1"/>
    <property type="match status" value="1"/>
</dbReference>
<dbReference type="InterPro" id="IPR019887">
    <property type="entry name" value="Tscrpt_reg_AsnC/Lrp_C"/>
</dbReference>
<evidence type="ECO:0000256" key="3">
    <source>
        <dbReference type="ARBA" id="ARBA00023163"/>
    </source>
</evidence>
<dbReference type="PRINTS" id="PR00033">
    <property type="entry name" value="HTHASNC"/>
</dbReference>